<dbReference type="Pfam" id="PF00005">
    <property type="entry name" value="ABC_tran"/>
    <property type="match status" value="1"/>
</dbReference>
<dbReference type="OrthoDB" id="9780942at2"/>
<dbReference type="PROSITE" id="PS00211">
    <property type="entry name" value="ABC_TRANSPORTER_1"/>
    <property type="match status" value="1"/>
</dbReference>
<protein>
    <submittedName>
        <fullName evidence="5">ABC transporter ATP-binding protein</fullName>
    </submittedName>
</protein>
<dbReference type="EMBL" id="CP021112">
    <property type="protein sequence ID" value="ARP99664.1"/>
    <property type="molecule type" value="Genomic_DNA"/>
</dbReference>
<dbReference type="PANTHER" id="PTHR45772:SF2">
    <property type="entry name" value="ABC TRANSPORTER ATP-BINDING PROTEIN"/>
    <property type="match status" value="1"/>
</dbReference>
<dbReference type="GO" id="GO:0005524">
    <property type="term" value="F:ATP binding"/>
    <property type="evidence" value="ECO:0007669"/>
    <property type="project" value="UniProtKB-KW"/>
</dbReference>
<gene>
    <name evidence="5" type="ORF">CAK95_11640</name>
</gene>
<dbReference type="GO" id="GO:0005886">
    <property type="term" value="C:plasma membrane"/>
    <property type="evidence" value="ECO:0007669"/>
    <property type="project" value="TreeGrafter"/>
</dbReference>
<dbReference type="AlphaFoldDB" id="A0A1W6ZSE0"/>
<keyword evidence="2" id="KW-0813">Transport</keyword>
<dbReference type="FunFam" id="3.40.50.300:FF:000421">
    <property type="entry name" value="Branched-chain amino acid ABC transporter ATP-binding protein"/>
    <property type="match status" value="1"/>
</dbReference>
<evidence type="ECO:0000313" key="6">
    <source>
        <dbReference type="Proteomes" id="UP000194137"/>
    </source>
</evidence>
<dbReference type="Proteomes" id="UP000194137">
    <property type="component" value="Chromosome"/>
</dbReference>
<dbReference type="PANTHER" id="PTHR45772">
    <property type="entry name" value="CONSERVED COMPONENT OF ABC TRANSPORTER FOR NATURAL AMINO ACIDS-RELATED"/>
    <property type="match status" value="1"/>
</dbReference>
<proteinExistence type="inferred from homology"/>
<evidence type="ECO:0000256" key="4">
    <source>
        <dbReference type="ARBA" id="ARBA00022840"/>
    </source>
</evidence>
<organism evidence="5 6">
    <name type="scientific">Pseudorhodoplanes sinuspersici</name>
    <dbReference type="NCBI Taxonomy" id="1235591"/>
    <lineage>
        <taxon>Bacteria</taxon>
        <taxon>Pseudomonadati</taxon>
        <taxon>Pseudomonadota</taxon>
        <taxon>Alphaproteobacteria</taxon>
        <taxon>Hyphomicrobiales</taxon>
        <taxon>Pseudorhodoplanes</taxon>
    </lineage>
</organism>
<evidence type="ECO:0000256" key="1">
    <source>
        <dbReference type="ARBA" id="ARBA00005417"/>
    </source>
</evidence>
<evidence type="ECO:0000256" key="3">
    <source>
        <dbReference type="ARBA" id="ARBA00022741"/>
    </source>
</evidence>
<dbReference type="InterPro" id="IPR032823">
    <property type="entry name" value="BCA_ABC_TP_C"/>
</dbReference>
<dbReference type="Pfam" id="PF12399">
    <property type="entry name" value="BCA_ABC_TP_C"/>
    <property type="match status" value="1"/>
</dbReference>
<dbReference type="CDD" id="cd03219">
    <property type="entry name" value="ABC_Mj1267_LivG_branched"/>
    <property type="match status" value="1"/>
</dbReference>
<comment type="similarity">
    <text evidence="1">Belongs to the ABC transporter superfamily.</text>
</comment>
<reference evidence="5 6" key="1">
    <citation type="submission" date="2017-05" db="EMBL/GenBank/DDBJ databases">
        <title>Full genome sequence of Pseudorhodoplanes sinuspersici.</title>
        <authorList>
            <person name="Dastgheib S.M.M."/>
            <person name="Shavandi M."/>
            <person name="Tirandaz H."/>
        </authorList>
    </citation>
    <scope>NUCLEOTIDE SEQUENCE [LARGE SCALE GENOMIC DNA]</scope>
    <source>
        <strain evidence="5 6">RIPI110</strain>
    </source>
</reference>
<dbReference type="InterPro" id="IPR051120">
    <property type="entry name" value="ABC_AA/LPS_Transport"/>
</dbReference>
<dbReference type="GO" id="GO:0016887">
    <property type="term" value="F:ATP hydrolysis activity"/>
    <property type="evidence" value="ECO:0007669"/>
    <property type="project" value="InterPro"/>
</dbReference>
<dbReference type="KEGG" id="psin:CAK95_11640"/>
<name>A0A1W6ZSE0_9HYPH</name>
<dbReference type="InterPro" id="IPR027417">
    <property type="entry name" value="P-loop_NTPase"/>
</dbReference>
<dbReference type="SUPFAM" id="SSF52540">
    <property type="entry name" value="P-loop containing nucleoside triphosphate hydrolases"/>
    <property type="match status" value="1"/>
</dbReference>
<dbReference type="RefSeq" id="WP_086088072.1">
    <property type="nucleotide sequence ID" value="NZ_CP021112.1"/>
</dbReference>
<dbReference type="PROSITE" id="PS50893">
    <property type="entry name" value="ABC_TRANSPORTER_2"/>
    <property type="match status" value="1"/>
</dbReference>
<keyword evidence="4 5" id="KW-0067">ATP-binding</keyword>
<accession>A0A1W6ZSE0</accession>
<evidence type="ECO:0000313" key="5">
    <source>
        <dbReference type="EMBL" id="ARP99664.1"/>
    </source>
</evidence>
<sequence>MAEAILRTVQLTKRFGGLNAVDNVDFDLTEGELVAVIGPNGAGKTTFVNLLAGALRPDTGDVIYDGTSIASRPVHARAMSGITRSFQIASIFPELSVTENVMIAAQAHAGHSFRFWKPVHCEVALHATATECLTSLGLQGHAHRPAWSLSHGEKRLLEIAMALTSKPRVLLLDEPMAGLGIEEARHMINFIRKLKNDYTILLVEHDMDAVFALADRIIVLASGAIVASGTPDEVRIDSEVRRAYLGDDEEV</sequence>
<dbReference type="InterPro" id="IPR017871">
    <property type="entry name" value="ABC_transporter-like_CS"/>
</dbReference>
<dbReference type="Gene3D" id="3.40.50.300">
    <property type="entry name" value="P-loop containing nucleotide triphosphate hydrolases"/>
    <property type="match status" value="1"/>
</dbReference>
<keyword evidence="6" id="KW-1185">Reference proteome</keyword>
<dbReference type="SMART" id="SM00382">
    <property type="entry name" value="AAA"/>
    <property type="match status" value="1"/>
</dbReference>
<evidence type="ECO:0000256" key="2">
    <source>
        <dbReference type="ARBA" id="ARBA00022448"/>
    </source>
</evidence>
<dbReference type="InterPro" id="IPR003439">
    <property type="entry name" value="ABC_transporter-like_ATP-bd"/>
</dbReference>
<keyword evidence="3" id="KW-0547">Nucleotide-binding</keyword>
<dbReference type="InterPro" id="IPR003593">
    <property type="entry name" value="AAA+_ATPase"/>
</dbReference>
<dbReference type="STRING" id="1235591.CAK95_11640"/>